<gene>
    <name evidence="2" type="ORF">SAMN02746089_02536</name>
</gene>
<proteinExistence type="predicted"/>
<dbReference type="GO" id="GO:0016740">
    <property type="term" value="F:transferase activity"/>
    <property type="evidence" value="ECO:0007669"/>
    <property type="project" value="UniProtKB-KW"/>
</dbReference>
<sequence length="366" mass="42166">MRVVISGYYGFGNTGDEAILRAIVNSMKSERPDLDIIVLSNNPAETAKMHDVKAINRMDIRSIWTTLSHSDMLISGGGGLLQDVTSFRNILYYSGIIYMAWLLKKPIMYYANGVGPINIGFNRLLVRNISNKAQVITVRDLLSKRQLDEIGVKTDVFITADPAFLLKVPEDINVEDIYEKEGIPLNNKILGISIRKWKNFDYVKEALKDFVNKVRNIEDFNIVFLPMQKNEDLRACEEISRDLERSYVIKGNYDVYEVLGIVSKFDYMIGMRLHAMIFSVLNGVPVIGISYDPKIDNFFNIIGQQYLNHIDEVNSERLLNQFLDVVMHKNEISRCLKRKAEELRQKAMENNKIAFSVLERQRWLHD</sequence>
<dbReference type="InterPro" id="IPR019896">
    <property type="entry name" value="Polysacch_pyruvyl_Trfase_CsaB"/>
</dbReference>
<dbReference type="Pfam" id="PF04230">
    <property type="entry name" value="PS_pyruv_trans"/>
    <property type="match status" value="1"/>
</dbReference>
<dbReference type="NCBIfam" id="TIGR03609">
    <property type="entry name" value="S_layer_CsaB"/>
    <property type="match status" value="1"/>
</dbReference>
<evidence type="ECO:0000259" key="1">
    <source>
        <dbReference type="Pfam" id="PF04230"/>
    </source>
</evidence>
<evidence type="ECO:0000313" key="2">
    <source>
        <dbReference type="EMBL" id="SHF77801.1"/>
    </source>
</evidence>
<dbReference type="EMBL" id="FQVH01000044">
    <property type="protein sequence ID" value="SHF77801.1"/>
    <property type="molecule type" value="Genomic_DNA"/>
</dbReference>
<dbReference type="OrthoDB" id="3199616at2"/>
<dbReference type="Proteomes" id="UP000184088">
    <property type="component" value="Unassembled WGS sequence"/>
</dbReference>
<evidence type="ECO:0000313" key="3">
    <source>
        <dbReference type="Proteomes" id="UP000184088"/>
    </source>
</evidence>
<reference evidence="2 3" key="1">
    <citation type="submission" date="2016-11" db="EMBL/GenBank/DDBJ databases">
        <authorList>
            <person name="Jaros S."/>
            <person name="Januszkiewicz K."/>
            <person name="Wedrychowicz H."/>
        </authorList>
    </citation>
    <scope>NUCLEOTIDE SEQUENCE [LARGE SCALE GENOMIC DNA]</scope>
    <source>
        <strain evidence="2 3">DSM 17918</strain>
    </source>
</reference>
<keyword evidence="2" id="KW-0808">Transferase</keyword>
<feature type="domain" description="Polysaccharide pyruvyl transferase" evidence="1">
    <location>
        <begin position="13"/>
        <end position="293"/>
    </location>
</feature>
<dbReference type="RefSeq" id="WP_073346132.1">
    <property type="nucleotide sequence ID" value="NZ_FQVH01000044.1"/>
</dbReference>
<organism evidence="2 3">
    <name type="scientific">Caldanaerobius fijiensis DSM 17918</name>
    <dbReference type="NCBI Taxonomy" id="1121256"/>
    <lineage>
        <taxon>Bacteria</taxon>
        <taxon>Bacillati</taxon>
        <taxon>Bacillota</taxon>
        <taxon>Clostridia</taxon>
        <taxon>Thermoanaerobacterales</taxon>
        <taxon>Thermoanaerobacteraceae</taxon>
        <taxon>Caldanaerobius</taxon>
    </lineage>
</organism>
<name>A0A1M5EFF7_9THEO</name>
<dbReference type="PANTHER" id="PTHR36836">
    <property type="entry name" value="COLANIC ACID BIOSYNTHESIS PROTEIN WCAK"/>
    <property type="match status" value="1"/>
</dbReference>
<dbReference type="InterPro" id="IPR007345">
    <property type="entry name" value="Polysacch_pyruvyl_Trfase"/>
</dbReference>
<dbReference type="PANTHER" id="PTHR36836:SF1">
    <property type="entry name" value="COLANIC ACID BIOSYNTHESIS PROTEIN WCAK"/>
    <property type="match status" value="1"/>
</dbReference>
<dbReference type="AlphaFoldDB" id="A0A1M5EFF7"/>
<dbReference type="STRING" id="1121256.SAMN02746089_02536"/>
<keyword evidence="3" id="KW-1185">Reference proteome</keyword>
<protein>
    <submittedName>
        <fullName evidence="2">Polysaccharide pyruvyl transferase CsaB</fullName>
    </submittedName>
</protein>
<accession>A0A1M5EFF7</accession>